<comment type="caution">
    <text evidence="2">The sequence shown here is derived from an EMBL/GenBank/DDBJ whole genome shotgun (WGS) entry which is preliminary data.</text>
</comment>
<keyword evidence="3" id="KW-1185">Reference proteome</keyword>
<evidence type="ECO:0000313" key="2">
    <source>
        <dbReference type="EMBL" id="KAF6228710.1"/>
    </source>
</evidence>
<accession>A0A8H6FHQ1</accession>
<name>A0A8H6FHQ1_9LECA</name>
<dbReference type="Gene3D" id="3.40.50.1820">
    <property type="entry name" value="alpha/beta hydrolase"/>
    <property type="match status" value="1"/>
</dbReference>
<organism evidence="2 3">
    <name type="scientific">Letharia columbiana</name>
    <dbReference type="NCBI Taxonomy" id="112416"/>
    <lineage>
        <taxon>Eukaryota</taxon>
        <taxon>Fungi</taxon>
        <taxon>Dikarya</taxon>
        <taxon>Ascomycota</taxon>
        <taxon>Pezizomycotina</taxon>
        <taxon>Lecanoromycetes</taxon>
        <taxon>OSLEUM clade</taxon>
        <taxon>Lecanoromycetidae</taxon>
        <taxon>Lecanorales</taxon>
        <taxon>Lecanorineae</taxon>
        <taxon>Parmeliaceae</taxon>
        <taxon>Letharia</taxon>
    </lineage>
</organism>
<proteinExistence type="predicted"/>
<protein>
    <recommendedName>
        <fullName evidence="1">AB hydrolase-1 domain-containing protein</fullName>
    </recommendedName>
</protein>
<evidence type="ECO:0000313" key="3">
    <source>
        <dbReference type="Proteomes" id="UP000578531"/>
    </source>
</evidence>
<sequence length="262" mass="27188">MAATKPTILLIPGAWFHPSTYDAFLSRLQHLSFPTAYASYPSLNPSHPASADAAADTETVLKRSLLPLIETEGKDVVIVMHSYGGVPGSGAARGLSKVQRSGEGKKGGVVGLVHISGFVLPGGASVADGQGGELPGWVKQNEPSPGLTMPANPLAILSADIDPPVAAANASRLVPHALLAFKSPAPAPAWTGPGFERRLAYLVCTEDEAIPKFGQEAMMQGTGVEWAVREMAGSHNAPFLKKADETAGAVDAFVEGFLKLGT</sequence>
<dbReference type="RefSeq" id="XP_037159525.1">
    <property type="nucleotide sequence ID" value="XM_037313608.1"/>
</dbReference>
<dbReference type="PANTHER" id="PTHR37017:SF11">
    <property type="entry name" value="ESTERASE_LIPASE_THIOESTERASE DOMAIN-CONTAINING PROTEIN"/>
    <property type="match status" value="1"/>
</dbReference>
<dbReference type="EMBL" id="JACCJC010000075">
    <property type="protein sequence ID" value="KAF6228710.1"/>
    <property type="molecule type" value="Genomic_DNA"/>
</dbReference>
<feature type="domain" description="AB hydrolase-1" evidence="1">
    <location>
        <begin position="8"/>
        <end position="248"/>
    </location>
</feature>
<dbReference type="PANTHER" id="PTHR37017">
    <property type="entry name" value="AB HYDROLASE-1 DOMAIN-CONTAINING PROTEIN-RELATED"/>
    <property type="match status" value="1"/>
</dbReference>
<dbReference type="OrthoDB" id="408373at2759"/>
<dbReference type="InterPro" id="IPR000073">
    <property type="entry name" value="AB_hydrolase_1"/>
</dbReference>
<dbReference type="Pfam" id="PF12697">
    <property type="entry name" value="Abhydrolase_6"/>
    <property type="match status" value="1"/>
</dbReference>
<dbReference type="Proteomes" id="UP000578531">
    <property type="component" value="Unassembled WGS sequence"/>
</dbReference>
<reference evidence="2 3" key="1">
    <citation type="journal article" date="2020" name="Genomics">
        <title>Complete, high-quality genomes from long-read metagenomic sequencing of two wolf lichen thalli reveals enigmatic genome architecture.</title>
        <authorList>
            <person name="McKenzie S.K."/>
            <person name="Walston R.F."/>
            <person name="Allen J.L."/>
        </authorList>
    </citation>
    <scope>NUCLEOTIDE SEQUENCE [LARGE SCALE GENOMIC DNA]</scope>
    <source>
        <strain evidence="2">WasteWater2</strain>
    </source>
</reference>
<dbReference type="AlphaFoldDB" id="A0A8H6FHQ1"/>
<dbReference type="GeneID" id="59293371"/>
<gene>
    <name evidence="2" type="ORF">HO173_011729</name>
</gene>
<evidence type="ECO:0000259" key="1">
    <source>
        <dbReference type="Pfam" id="PF12697"/>
    </source>
</evidence>
<dbReference type="SUPFAM" id="SSF53474">
    <property type="entry name" value="alpha/beta-Hydrolases"/>
    <property type="match status" value="1"/>
</dbReference>
<dbReference type="InterPro" id="IPR029058">
    <property type="entry name" value="AB_hydrolase_fold"/>
</dbReference>
<dbReference type="InterPro" id="IPR052897">
    <property type="entry name" value="Sec-Metab_Biosynth_Hydrolase"/>
</dbReference>